<evidence type="ECO:0000313" key="3">
    <source>
        <dbReference type="Proteomes" id="UP001169217"/>
    </source>
</evidence>
<proteinExistence type="predicted"/>
<name>A0ABQ9PNP4_9PEZI</name>
<comment type="caution">
    <text evidence="2">The sequence shown here is derived from an EMBL/GenBank/DDBJ whole genome shotgun (WGS) entry which is preliminary data.</text>
</comment>
<feature type="region of interest" description="Disordered" evidence="1">
    <location>
        <begin position="1"/>
        <end position="33"/>
    </location>
</feature>
<protein>
    <submittedName>
        <fullName evidence="2">Uncharacterized protein</fullName>
    </submittedName>
</protein>
<sequence>MEVTLCNATRGGRRHETRRKKISSRVVTRDRTPERKDRGWNRIRCRPLAPRLVVLVLVLVLAISPTHRRETARSAVGISSWVCGCAICQDVFARRA</sequence>
<gene>
    <name evidence="2" type="ORF">CLIM01_09495</name>
</gene>
<reference evidence="2" key="1">
    <citation type="submission" date="2023-04" db="EMBL/GenBank/DDBJ databases">
        <title>Colletotrichum limetticola genome sequence.</title>
        <authorList>
            <person name="Baroncelli R."/>
        </authorList>
    </citation>
    <scope>NUCLEOTIDE SEQUENCE</scope>
    <source>
        <strain evidence="2">KLA-Anderson</strain>
    </source>
</reference>
<accession>A0ABQ9PNP4</accession>
<feature type="compositionally biased region" description="Basic residues" evidence="1">
    <location>
        <begin position="11"/>
        <end position="23"/>
    </location>
</feature>
<dbReference type="Proteomes" id="UP001169217">
    <property type="component" value="Unassembled WGS sequence"/>
</dbReference>
<dbReference type="EMBL" id="JARUPT010000324">
    <property type="protein sequence ID" value="KAK0373157.1"/>
    <property type="molecule type" value="Genomic_DNA"/>
</dbReference>
<evidence type="ECO:0000256" key="1">
    <source>
        <dbReference type="SAM" id="MobiDB-lite"/>
    </source>
</evidence>
<keyword evidence="3" id="KW-1185">Reference proteome</keyword>
<evidence type="ECO:0000313" key="2">
    <source>
        <dbReference type="EMBL" id="KAK0373157.1"/>
    </source>
</evidence>
<organism evidence="2 3">
    <name type="scientific">Colletotrichum limetticola</name>
    <dbReference type="NCBI Taxonomy" id="1209924"/>
    <lineage>
        <taxon>Eukaryota</taxon>
        <taxon>Fungi</taxon>
        <taxon>Dikarya</taxon>
        <taxon>Ascomycota</taxon>
        <taxon>Pezizomycotina</taxon>
        <taxon>Sordariomycetes</taxon>
        <taxon>Hypocreomycetidae</taxon>
        <taxon>Glomerellales</taxon>
        <taxon>Glomerellaceae</taxon>
        <taxon>Colletotrichum</taxon>
        <taxon>Colletotrichum acutatum species complex</taxon>
    </lineage>
</organism>